<dbReference type="eggNOG" id="ENOG5030NZ9">
    <property type="taxonomic scope" value="Bacteria"/>
</dbReference>
<reference evidence="2 3" key="1">
    <citation type="submission" date="2010-01" db="EMBL/GenBank/DDBJ databases">
        <title>The complete genome of Thermobispora bispora DSM 43833.</title>
        <authorList>
            <consortium name="US DOE Joint Genome Institute (JGI-PGF)"/>
            <person name="Lucas S."/>
            <person name="Copeland A."/>
            <person name="Lapidus A."/>
            <person name="Glavina del Rio T."/>
            <person name="Dalin E."/>
            <person name="Tice H."/>
            <person name="Bruce D."/>
            <person name="Goodwin L."/>
            <person name="Pitluck S."/>
            <person name="Kyrpides N."/>
            <person name="Mavromatis K."/>
            <person name="Ivanova N."/>
            <person name="Mikhailova N."/>
            <person name="Chertkov O."/>
            <person name="Brettin T."/>
            <person name="Detter J.C."/>
            <person name="Han C."/>
            <person name="Larimer F."/>
            <person name="Land M."/>
            <person name="Hauser L."/>
            <person name="Markowitz V."/>
            <person name="Cheng J.-F."/>
            <person name="Hugenholtz P."/>
            <person name="Woyke T."/>
            <person name="Wu D."/>
            <person name="Jando M."/>
            <person name="Schneider S."/>
            <person name="Klenk H.-P."/>
            <person name="Eisen J.A."/>
        </authorList>
    </citation>
    <scope>NUCLEOTIDE SEQUENCE [LARGE SCALE GENOMIC DNA]</scope>
    <source>
        <strain evidence="3">ATCC 19993 / DSM 43833 / CBS 139.67 / JCM 10125 / KCTC 9307 / NBRC 14880 / R51</strain>
    </source>
</reference>
<dbReference type="HOGENOM" id="CLU_069776_1_2_11"/>
<organism evidence="2 3">
    <name type="scientific">Thermobispora bispora (strain ATCC 19993 / DSM 43833 / CBS 139.67 / JCM 10125 / KCTC 9307 / NBRC 14880 / R51)</name>
    <dbReference type="NCBI Taxonomy" id="469371"/>
    <lineage>
        <taxon>Bacteria</taxon>
        <taxon>Bacillati</taxon>
        <taxon>Actinomycetota</taxon>
        <taxon>Actinomycetes</taxon>
        <taxon>Streptosporangiales</taxon>
        <taxon>Streptosporangiaceae</taxon>
        <taxon>Thermobispora</taxon>
    </lineage>
</organism>
<sequence>MLFRRRRRAKQEEAEATPVVTEEEPAPPARTSGPWDADDPYPQADRIDLGGLRVPVRPGFEIRVSVTGDQIDGALVLVKDSMLHLQAMAAPKRSGIWDEVRAEIAQEVEKAGGKTEEQEGPFGVELVAYMPQQEGEPQRVRYAGIDGPRWMLRAIITGRAAVDPEAAEVLESVVRDTVVVRGDEPMPPKEPILLRLPDQARQLIDQSGRQEDELRPFERGPEIAETR</sequence>
<accession>D6Y3C4</accession>
<dbReference type="Proteomes" id="UP000006640">
    <property type="component" value="Chromosome"/>
</dbReference>
<dbReference type="KEGG" id="tbi:Tbis_2289"/>
<evidence type="ECO:0008006" key="4">
    <source>
        <dbReference type="Google" id="ProtNLM"/>
    </source>
</evidence>
<dbReference type="AlphaFoldDB" id="D6Y3C4"/>
<dbReference type="STRING" id="469371.Tbis_2289"/>
<protein>
    <recommendedName>
        <fullName evidence="4">DUF3710 domain-containing protein</fullName>
    </recommendedName>
</protein>
<feature type="region of interest" description="Disordered" evidence="1">
    <location>
        <begin position="1"/>
        <end position="49"/>
    </location>
</feature>
<feature type="region of interest" description="Disordered" evidence="1">
    <location>
        <begin position="204"/>
        <end position="227"/>
    </location>
</feature>
<evidence type="ECO:0000256" key="1">
    <source>
        <dbReference type="SAM" id="MobiDB-lite"/>
    </source>
</evidence>
<proteinExistence type="predicted"/>
<feature type="compositionally biased region" description="Basic and acidic residues" evidence="1">
    <location>
        <begin position="208"/>
        <end position="227"/>
    </location>
</feature>
<keyword evidence="3" id="KW-1185">Reference proteome</keyword>
<dbReference type="InterPro" id="IPR022183">
    <property type="entry name" value="DUF3710"/>
</dbReference>
<dbReference type="RefSeq" id="WP_013132532.1">
    <property type="nucleotide sequence ID" value="NC_014165.1"/>
</dbReference>
<evidence type="ECO:0000313" key="3">
    <source>
        <dbReference type="Proteomes" id="UP000006640"/>
    </source>
</evidence>
<name>D6Y3C4_THEBD</name>
<gene>
    <name evidence="2" type="ordered locus">Tbis_2289</name>
</gene>
<evidence type="ECO:0000313" key="2">
    <source>
        <dbReference type="EMBL" id="ADG88999.1"/>
    </source>
</evidence>
<dbReference type="EMBL" id="CP001874">
    <property type="protein sequence ID" value="ADG88999.1"/>
    <property type="molecule type" value="Genomic_DNA"/>
</dbReference>
<dbReference type="Pfam" id="PF12502">
    <property type="entry name" value="DUF3710"/>
    <property type="match status" value="1"/>
</dbReference>